<feature type="transmembrane region" description="Helical" evidence="2">
    <location>
        <begin position="20"/>
        <end position="38"/>
    </location>
</feature>
<feature type="compositionally biased region" description="Low complexity" evidence="1">
    <location>
        <begin position="200"/>
        <end position="223"/>
    </location>
</feature>
<protein>
    <submittedName>
        <fullName evidence="3">SRPBCC family protein</fullName>
    </submittedName>
</protein>
<reference evidence="4" key="1">
    <citation type="journal article" date="2019" name="Int. J. Syst. Evol. Microbiol.">
        <title>The Global Catalogue of Microorganisms (GCM) 10K type strain sequencing project: providing services to taxonomists for standard genome sequencing and annotation.</title>
        <authorList>
            <consortium name="The Broad Institute Genomics Platform"/>
            <consortium name="The Broad Institute Genome Sequencing Center for Infectious Disease"/>
            <person name="Wu L."/>
            <person name="Ma J."/>
        </authorList>
    </citation>
    <scope>NUCLEOTIDE SEQUENCE [LARGE SCALE GENOMIC DNA]</scope>
    <source>
        <strain evidence="4">CCUG 61697</strain>
    </source>
</reference>
<keyword evidence="2" id="KW-1133">Transmembrane helix</keyword>
<dbReference type="RefSeq" id="WP_379087374.1">
    <property type="nucleotide sequence ID" value="NZ_JBHTJO010000001.1"/>
</dbReference>
<dbReference type="InterPro" id="IPR019587">
    <property type="entry name" value="Polyketide_cyclase/dehydratase"/>
</dbReference>
<dbReference type="InterPro" id="IPR023393">
    <property type="entry name" value="START-like_dom_sf"/>
</dbReference>
<evidence type="ECO:0000256" key="1">
    <source>
        <dbReference type="SAM" id="MobiDB-lite"/>
    </source>
</evidence>
<dbReference type="CDD" id="cd07818">
    <property type="entry name" value="SRPBCC_1"/>
    <property type="match status" value="1"/>
</dbReference>
<proteinExistence type="predicted"/>
<sequence>MGIINRGATGEASVRPVLRLVLGVVALFAILAGVAITLPDHVHVARTIVINAPEGAVFSHLNDPRKVAVWLPWRQRDPDMRFDYSGAAGGEGAHLEWFSDVPSVGAGSIDITESEAPRKVEYDVDFGGLEGTSYLLVSPSGSGSKVTWGFGYDTGTNLFKRWKGLMLDRLVGTDYQLGLSKLKSVVEKERAPEESMTPGAATQAAPVEVAPAQATPAEAAPAAQDVQKQ</sequence>
<keyword evidence="2" id="KW-0812">Transmembrane</keyword>
<evidence type="ECO:0000256" key="2">
    <source>
        <dbReference type="SAM" id="Phobius"/>
    </source>
</evidence>
<gene>
    <name evidence="3" type="ORF">ACFQ2F_06385</name>
</gene>
<evidence type="ECO:0000313" key="3">
    <source>
        <dbReference type="EMBL" id="MFD0986722.1"/>
    </source>
</evidence>
<dbReference type="Proteomes" id="UP001597102">
    <property type="component" value="Unassembled WGS sequence"/>
</dbReference>
<organism evidence="3 4">
    <name type="scientific">Methyloligella solikamskensis</name>
    <dbReference type="NCBI Taxonomy" id="1177756"/>
    <lineage>
        <taxon>Bacteria</taxon>
        <taxon>Pseudomonadati</taxon>
        <taxon>Pseudomonadota</taxon>
        <taxon>Alphaproteobacteria</taxon>
        <taxon>Hyphomicrobiales</taxon>
        <taxon>Hyphomicrobiaceae</taxon>
        <taxon>Methyloligella</taxon>
    </lineage>
</organism>
<dbReference type="SUPFAM" id="SSF55961">
    <property type="entry name" value="Bet v1-like"/>
    <property type="match status" value="1"/>
</dbReference>
<accession>A0ABW3J8D0</accession>
<dbReference type="Gene3D" id="3.30.530.20">
    <property type="match status" value="1"/>
</dbReference>
<comment type="caution">
    <text evidence="3">The sequence shown here is derived from an EMBL/GenBank/DDBJ whole genome shotgun (WGS) entry which is preliminary data.</text>
</comment>
<dbReference type="EMBL" id="JBHTJO010000001">
    <property type="protein sequence ID" value="MFD0986722.1"/>
    <property type="molecule type" value="Genomic_DNA"/>
</dbReference>
<evidence type="ECO:0000313" key="4">
    <source>
        <dbReference type="Proteomes" id="UP001597102"/>
    </source>
</evidence>
<feature type="region of interest" description="Disordered" evidence="1">
    <location>
        <begin position="189"/>
        <end position="229"/>
    </location>
</feature>
<name>A0ABW3J8D0_9HYPH</name>
<dbReference type="Pfam" id="PF10604">
    <property type="entry name" value="Polyketide_cyc2"/>
    <property type="match status" value="1"/>
</dbReference>
<keyword evidence="2" id="KW-0472">Membrane</keyword>
<keyword evidence="4" id="KW-1185">Reference proteome</keyword>